<reference evidence="6 7" key="1">
    <citation type="journal article" date="2017" name="Nat. Ecol. Evol.">
        <title>Scallop genome provides insights into evolution of bilaterian karyotype and development.</title>
        <authorList>
            <person name="Wang S."/>
            <person name="Zhang J."/>
            <person name="Jiao W."/>
            <person name="Li J."/>
            <person name="Xun X."/>
            <person name="Sun Y."/>
            <person name="Guo X."/>
            <person name="Huan P."/>
            <person name="Dong B."/>
            <person name="Zhang L."/>
            <person name="Hu X."/>
            <person name="Sun X."/>
            <person name="Wang J."/>
            <person name="Zhao C."/>
            <person name="Wang Y."/>
            <person name="Wang D."/>
            <person name="Huang X."/>
            <person name="Wang R."/>
            <person name="Lv J."/>
            <person name="Li Y."/>
            <person name="Zhang Z."/>
            <person name="Liu B."/>
            <person name="Lu W."/>
            <person name="Hui Y."/>
            <person name="Liang J."/>
            <person name="Zhou Z."/>
            <person name="Hou R."/>
            <person name="Li X."/>
            <person name="Liu Y."/>
            <person name="Li H."/>
            <person name="Ning X."/>
            <person name="Lin Y."/>
            <person name="Zhao L."/>
            <person name="Xing Q."/>
            <person name="Dou J."/>
            <person name="Li Y."/>
            <person name="Mao J."/>
            <person name="Guo H."/>
            <person name="Dou H."/>
            <person name="Li T."/>
            <person name="Mu C."/>
            <person name="Jiang W."/>
            <person name="Fu Q."/>
            <person name="Fu X."/>
            <person name="Miao Y."/>
            <person name="Liu J."/>
            <person name="Yu Q."/>
            <person name="Li R."/>
            <person name="Liao H."/>
            <person name="Li X."/>
            <person name="Kong Y."/>
            <person name="Jiang Z."/>
            <person name="Chourrout D."/>
            <person name="Li R."/>
            <person name="Bao Z."/>
        </authorList>
    </citation>
    <scope>NUCLEOTIDE SEQUENCE [LARGE SCALE GENOMIC DNA]</scope>
    <source>
        <strain evidence="6 7">PY_sf001</strain>
    </source>
</reference>
<keyword evidence="4" id="KW-0325">Glycoprotein</keyword>
<dbReference type="SUPFAM" id="SSF53300">
    <property type="entry name" value="vWA-like"/>
    <property type="match status" value="1"/>
</dbReference>
<accession>A0A210QXL2</accession>
<name>A0A210QXL2_MIZYE</name>
<organism evidence="6 7">
    <name type="scientific">Mizuhopecten yessoensis</name>
    <name type="common">Japanese scallop</name>
    <name type="synonym">Patinopecten yessoensis</name>
    <dbReference type="NCBI Taxonomy" id="6573"/>
    <lineage>
        <taxon>Eukaryota</taxon>
        <taxon>Metazoa</taxon>
        <taxon>Spiralia</taxon>
        <taxon>Lophotrochozoa</taxon>
        <taxon>Mollusca</taxon>
        <taxon>Bivalvia</taxon>
        <taxon>Autobranchia</taxon>
        <taxon>Pteriomorphia</taxon>
        <taxon>Pectinida</taxon>
        <taxon>Pectinoidea</taxon>
        <taxon>Pectinidae</taxon>
        <taxon>Mizuhopecten</taxon>
    </lineage>
</organism>
<dbReference type="Pfam" id="PF25107">
    <property type="entry name" value="VWA7_N"/>
    <property type="match status" value="1"/>
</dbReference>
<dbReference type="Pfam" id="PF25106">
    <property type="entry name" value="VWA_4"/>
    <property type="match status" value="1"/>
</dbReference>
<feature type="domain" description="VWFA" evidence="5">
    <location>
        <begin position="318"/>
        <end position="502"/>
    </location>
</feature>
<keyword evidence="2" id="KW-0964">Secreted</keyword>
<evidence type="ECO:0000256" key="4">
    <source>
        <dbReference type="ARBA" id="ARBA00023180"/>
    </source>
</evidence>
<dbReference type="InterPro" id="IPR056475">
    <property type="entry name" value="GBD_Hemicentin/VWA7"/>
</dbReference>
<dbReference type="InterPro" id="IPR056861">
    <property type="entry name" value="HMCN1-like_VWA"/>
</dbReference>
<dbReference type="InterPro" id="IPR002035">
    <property type="entry name" value="VWF_A"/>
</dbReference>
<keyword evidence="7" id="KW-1185">Reference proteome</keyword>
<gene>
    <name evidence="6" type="ORF">KP79_PYT22936</name>
</gene>
<dbReference type="OrthoDB" id="6161097at2759"/>
<comment type="caution">
    <text evidence="6">The sequence shown here is derived from an EMBL/GenBank/DDBJ whole genome shotgun (WGS) entry which is preliminary data.</text>
</comment>
<evidence type="ECO:0000256" key="3">
    <source>
        <dbReference type="ARBA" id="ARBA00022729"/>
    </source>
</evidence>
<dbReference type="PANTHER" id="PTHR14905">
    <property type="entry name" value="NG37"/>
    <property type="match status" value="1"/>
</dbReference>
<dbReference type="AlphaFoldDB" id="A0A210QXL2"/>
<protein>
    <submittedName>
        <fullName evidence="6">von Willebrand factor A domain-containing protein 7</fullName>
    </submittedName>
</protein>
<evidence type="ECO:0000256" key="1">
    <source>
        <dbReference type="ARBA" id="ARBA00004613"/>
    </source>
</evidence>
<dbReference type="PANTHER" id="PTHR14905:SF7">
    <property type="entry name" value="VON WILLEBRAND FACTOR A DOMAIN-CONTAINING PROTEIN 7"/>
    <property type="match status" value="1"/>
</dbReference>
<dbReference type="InterPro" id="IPR052577">
    <property type="entry name" value="VWA7"/>
</dbReference>
<evidence type="ECO:0000256" key="2">
    <source>
        <dbReference type="ARBA" id="ARBA00022525"/>
    </source>
</evidence>
<dbReference type="EMBL" id="NEDP02001340">
    <property type="protein sequence ID" value="OWF53470.1"/>
    <property type="molecule type" value="Genomic_DNA"/>
</dbReference>
<comment type="subcellular location">
    <subcellularLocation>
        <location evidence="1">Secreted</location>
    </subcellularLocation>
</comment>
<dbReference type="InterPro" id="IPR036465">
    <property type="entry name" value="vWFA_dom_sf"/>
</dbReference>
<dbReference type="InterPro" id="IPR056862">
    <property type="entry name" value="VWA7_N"/>
</dbReference>
<evidence type="ECO:0000313" key="6">
    <source>
        <dbReference type="EMBL" id="OWF53470.1"/>
    </source>
</evidence>
<dbReference type="Proteomes" id="UP000242188">
    <property type="component" value="Unassembled WGS sequence"/>
</dbReference>
<dbReference type="CDD" id="cd00198">
    <property type="entry name" value="vWFA"/>
    <property type="match status" value="1"/>
</dbReference>
<dbReference type="Gene3D" id="3.40.50.410">
    <property type="entry name" value="von Willebrand factor, type A domain"/>
    <property type="match status" value="1"/>
</dbReference>
<evidence type="ECO:0000313" key="7">
    <source>
        <dbReference type="Proteomes" id="UP000242188"/>
    </source>
</evidence>
<dbReference type="PROSITE" id="PS50234">
    <property type="entry name" value="VWFA"/>
    <property type="match status" value="1"/>
</dbReference>
<keyword evidence="3" id="KW-0732">Signal</keyword>
<sequence length="964" mass="105619">MDFLQYKWTLAVTLLTNAVHVWCFLPTLTTTTPPDTYSHVQITRDGVKKAAANFLTDNGLVEGSYSDPDRVLAKYFGSDTDSQEKFNQKMRDLSARMNTVQNDVKLIAKYTVNGERIEDAFNLLKKLSGQTRVMTLLEPYDTAAQESTFDNLAKALLVIQSFYSSTNWAEMNGDVVCPAFGGDGTSLPKIVKAWEATCSNCDPNVKYDCLGNMVTNSLTSGFRPEQDVKIPHLNTGLKCAHDWNTDNTRLAIGGIGKDTTDANLTPHADIHPDAVVAAIRATTEYLYQNGKGILSNLSVDEFKNLFDLKSREKESRGSLTIVMDVSGSMSDDMKAARDACINLVSAVQGTPNEPTDYILATFNDPDNKTTGERFTNGDDIINKLHSLVADGGGDCPEYAISGILRGISLTKNGSYLYMFTDADASDGDRMGEAIAKAKAKHIKITPVLTGSCNRRRRQATRRVARAIHDVYFEMAAATGGQVYETTKSELGAVLSKIMQKEMPSSSVVLRTFKIHSTGGDRGYVIVDASMNLLKIEVDGAASVDDIRVEDPNGSKLQYLPGFASRYYSDGKVIISVQKPVTGKWTIIRTATKSLTVRASGSSSLDFSLVLTEQDESGVPYIIQGNPIAGQNYSILTQLFNLGYNASLDDMSLVNLFGDEVEKVETSLRRIGSEVSAVANFKMPTQRVRVQITGALPGGESFQRTNLQIISPVSVELRLQTNLDPLPFNEPQNITYFLGNHGPNNETFIVDVDADYGGLSNVMHTMYPGEVNGYIYQVIGRTTSKTLKYTVSVRQQGSEQTLQSLSGSVWFENPACDVIHNGDACPETVNSPASCQSITWSSRAVFSPEVKSYEISTIDANIEIMANYTTDDGKQYINISGDCCSPSVYLSALGSSGYMIGQCHFNFGSLPTITITVFEKCDVQYFYFCCQGAGTFRLDIVRSYLRRGCCMSDRIGDYSIMASET</sequence>
<evidence type="ECO:0000259" key="5">
    <source>
        <dbReference type="PROSITE" id="PS50234"/>
    </source>
</evidence>
<proteinExistence type="predicted"/>
<dbReference type="Pfam" id="PF23560">
    <property type="entry name" value="GBD_Hemicentin"/>
    <property type="match status" value="1"/>
</dbReference>
<dbReference type="GO" id="GO:0005576">
    <property type="term" value="C:extracellular region"/>
    <property type="evidence" value="ECO:0007669"/>
    <property type="project" value="UniProtKB-SubCell"/>
</dbReference>